<accession>A0A1P8FAF9</accession>
<dbReference type="InterPro" id="IPR037124">
    <property type="entry name" value="Chaperonin_GroES_sf"/>
</dbReference>
<dbReference type="InterPro" id="IPR011032">
    <property type="entry name" value="GroES-like_sf"/>
</dbReference>
<dbReference type="AlphaFoldDB" id="A0A1P8FAF9"/>
<dbReference type="GO" id="GO:0005737">
    <property type="term" value="C:cytoplasm"/>
    <property type="evidence" value="ECO:0007669"/>
    <property type="project" value="UniProtKB-SubCell"/>
</dbReference>
<evidence type="ECO:0000256" key="4">
    <source>
        <dbReference type="RuleBase" id="RU000535"/>
    </source>
</evidence>
<dbReference type="GO" id="GO:0051087">
    <property type="term" value="F:protein-folding chaperone binding"/>
    <property type="evidence" value="ECO:0007669"/>
    <property type="project" value="TreeGrafter"/>
</dbReference>
<evidence type="ECO:0000256" key="2">
    <source>
        <dbReference type="ARBA" id="ARBA00023186"/>
    </source>
</evidence>
<dbReference type="STRING" id="1839801.Dform_02122"/>
<dbReference type="GO" id="GO:0005524">
    <property type="term" value="F:ATP binding"/>
    <property type="evidence" value="ECO:0007669"/>
    <property type="project" value="InterPro"/>
</dbReference>
<dbReference type="SMART" id="SM00883">
    <property type="entry name" value="Cpn10"/>
    <property type="match status" value="1"/>
</dbReference>
<keyword evidence="6" id="KW-1185">Reference proteome</keyword>
<evidence type="ECO:0000313" key="6">
    <source>
        <dbReference type="Proteomes" id="UP000185934"/>
    </source>
</evidence>
<gene>
    <name evidence="3" type="primary">groES</name>
    <name evidence="3" type="synonym">groS</name>
    <name evidence="5" type="ORF">Dform_02122</name>
</gene>
<dbReference type="GO" id="GO:0051082">
    <property type="term" value="F:unfolded protein binding"/>
    <property type="evidence" value="ECO:0007669"/>
    <property type="project" value="TreeGrafter"/>
</dbReference>
<comment type="similarity">
    <text evidence="1 3 4">Belongs to the GroES chaperonin family.</text>
</comment>
<comment type="function">
    <text evidence="3 4">Together with the chaperonin GroEL, plays an essential role in assisting protein folding. The GroEL-GroES system forms a nano-cage that allows encapsulation of the non-native substrate proteins and provides a physical environment optimized to promote and accelerate protein folding. GroES binds to the apical surface of the GroEL ring, thereby capping the opening of the GroEL channel.</text>
</comment>
<dbReference type="PRINTS" id="PR00297">
    <property type="entry name" value="CHAPERONIN10"/>
</dbReference>
<dbReference type="GO" id="GO:0046872">
    <property type="term" value="F:metal ion binding"/>
    <property type="evidence" value="ECO:0007669"/>
    <property type="project" value="TreeGrafter"/>
</dbReference>
<dbReference type="InterPro" id="IPR020818">
    <property type="entry name" value="Chaperonin_GroES"/>
</dbReference>
<dbReference type="EMBL" id="CP018258">
    <property type="protein sequence ID" value="APV45431.1"/>
    <property type="molecule type" value="Genomic_DNA"/>
</dbReference>
<dbReference type="FunFam" id="2.30.33.40:FF:000001">
    <property type="entry name" value="10 kDa chaperonin"/>
    <property type="match status" value="1"/>
</dbReference>
<dbReference type="OrthoDB" id="9806791at2"/>
<dbReference type="SUPFAM" id="SSF50129">
    <property type="entry name" value="GroES-like"/>
    <property type="match status" value="1"/>
</dbReference>
<dbReference type="KEGG" id="dfo:Dform_02122"/>
<sequence length="97" mass="10657">MAINVQPLQNFILVKPGKKEEMRSGIVIPDTAQEKAQEGEVVAVGPGRLGKDNTREVMDVKVGDFVIYPKFGGTEVKVEGIDMVIMPENQVLAKKVY</sequence>
<evidence type="ECO:0000256" key="3">
    <source>
        <dbReference type="HAMAP-Rule" id="MF_00580"/>
    </source>
</evidence>
<dbReference type="Pfam" id="PF00166">
    <property type="entry name" value="Cpn10"/>
    <property type="match status" value="1"/>
</dbReference>
<comment type="subunit">
    <text evidence="3">Heptamer of 7 subunits arranged in a ring. Interacts with the chaperonin GroEL.</text>
</comment>
<dbReference type="CDD" id="cd00320">
    <property type="entry name" value="cpn10"/>
    <property type="match status" value="1"/>
</dbReference>
<evidence type="ECO:0000313" key="5">
    <source>
        <dbReference type="EMBL" id="APV45431.1"/>
    </source>
</evidence>
<dbReference type="PANTHER" id="PTHR10772">
    <property type="entry name" value="10 KDA HEAT SHOCK PROTEIN"/>
    <property type="match status" value="1"/>
</dbReference>
<keyword evidence="2 3" id="KW-0143">Chaperone</keyword>
<protein>
    <recommendedName>
        <fullName evidence="3">Co-chaperonin GroES</fullName>
    </recommendedName>
    <alternativeName>
        <fullName evidence="3">10 kDa chaperonin</fullName>
    </alternativeName>
    <alternativeName>
        <fullName evidence="3">Chaperonin-10</fullName>
        <shortName evidence="3">Cpn10</shortName>
    </alternativeName>
</protein>
<dbReference type="HAMAP" id="MF_00580">
    <property type="entry name" value="CH10"/>
    <property type="match status" value="1"/>
</dbReference>
<dbReference type="RefSeq" id="WP_076005154.1">
    <property type="nucleotide sequence ID" value="NZ_CP018258.1"/>
</dbReference>
<comment type="subcellular location">
    <subcellularLocation>
        <location evidence="3">Cytoplasm</location>
    </subcellularLocation>
</comment>
<reference evidence="6" key="1">
    <citation type="submission" date="2016-11" db="EMBL/GenBank/DDBJ databases">
        <title>Dehalogenimonas formicexedens sp. nov., a chlorinated alkane respiring bacterium isolated from contaminated groundwater.</title>
        <authorList>
            <person name="Key T.A."/>
            <person name="Bowman K.S."/>
            <person name="Lee I."/>
            <person name="Chun J."/>
            <person name="Albuquerque L."/>
            <person name="da Costa M.S."/>
            <person name="Rainey F.A."/>
            <person name="Moe W.M."/>
        </authorList>
    </citation>
    <scope>NUCLEOTIDE SEQUENCE [LARGE SCALE GENOMIC DNA]</scope>
    <source>
        <strain evidence="6">NSZ-14</strain>
    </source>
</reference>
<evidence type="ECO:0000256" key="1">
    <source>
        <dbReference type="ARBA" id="ARBA00006975"/>
    </source>
</evidence>
<keyword evidence="3" id="KW-0963">Cytoplasm</keyword>
<organism evidence="5 6">
    <name type="scientific">Dehalogenimonas formicexedens</name>
    <dbReference type="NCBI Taxonomy" id="1839801"/>
    <lineage>
        <taxon>Bacteria</taxon>
        <taxon>Bacillati</taxon>
        <taxon>Chloroflexota</taxon>
        <taxon>Dehalococcoidia</taxon>
        <taxon>Dehalococcoidales</taxon>
        <taxon>Dehalococcoidaceae</taxon>
        <taxon>Dehalogenimonas</taxon>
    </lineage>
</organism>
<proteinExistence type="inferred from homology"/>
<name>A0A1P8FAF9_9CHLR</name>
<dbReference type="NCBIfam" id="NF001531">
    <property type="entry name" value="PRK00364.2-2"/>
    <property type="match status" value="1"/>
</dbReference>
<dbReference type="PANTHER" id="PTHR10772:SF58">
    <property type="entry name" value="CO-CHAPERONIN GROES"/>
    <property type="match status" value="1"/>
</dbReference>
<dbReference type="Gene3D" id="2.30.33.40">
    <property type="entry name" value="GroES chaperonin"/>
    <property type="match status" value="1"/>
</dbReference>
<dbReference type="Proteomes" id="UP000185934">
    <property type="component" value="Chromosome"/>
</dbReference>
<dbReference type="GO" id="GO:0044183">
    <property type="term" value="F:protein folding chaperone"/>
    <property type="evidence" value="ECO:0007669"/>
    <property type="project" value="InterPro"/>
</dbReference>